<keyword evidence="4" id="KW-1185">Reference proteome</keyword>
<evidence type="ECO:0000313" key="2">
    <source>
        <dbReference type="EMBL" id="KAK8833727.1"/>
    </source>
</evidence>
<reference evidence="3 4" key="1">
    <citation type="submission" date="2024-04" db="EMBL/GenBank/DDBJ databases">
        <title>Tritrichomonas musculus Genome.</title>
        <authorList>
            <person name="Alves-Ferreira E."/>
            <person name="Grigg M."/>
            <person name="Lorenzi H."/>
            <person name="Galac M."/>
        </authorList>
    </citation>
    <scope>NUCLEOTIDE SEQUENCE [LARGE SCALE GENOMIC DNA]</scope>
    <source>
        <strain evidence="3 4">EAF2021</strain>
    </source>
</reference>
<dbReference type="EMBL" id="JAPFFF010000681">
    <property type="protein sequence ID" value="KAK8833727.1"/>
    <property type="molecule type" value="Genomic_DNA"/>
</dbReference>
<dbReference type="EMBL" id="JAPFFF010000756">
    <property type="protein sequence ID" value="KAK8833639.1"/>
    <property type="molecule type" value="Genomic_DNA"/>
</dbReference>
<evidence type="ECO:0000313" key="3">
    <source>
        <dbReference type="EMBL" id="KAK8842525.1"/>
    </source>
</evidence>
<gene>
    <name evidence="3" type="ORF">M9Y10_026117</name>
    <name evidence="2" type="ORF">M9Y10_040640</name>
    <name evidence="1" type="ORF">M9Y10_042539</name>
</gene>
<dbReference type="EMBL" id="JAPFFF010000038">
    <property type="protein sequence ID" value="KAK8842525.1"/>
    <property type="molecule type" value="Genomic_DNA"/>
</dbReference>
<dbReference type="Proteomes" id="UP001470230">
    <property type="component" value="Unassembled WGS sequence"/>
</dbReference>
<evidence type="ECO:0000313" key="1">
    <source>
        <dbReference type="EMBL" id="KAK8833639.1"/>
    </source>
</evidence>
<name>A0ABR2HAV1_9EUKA</name>
<comment type="caution">
    <text evidence="3">The sequence shown here is derived from an EMBL/GenBank/DDBJ whole genome shotgun (WGS) entry which is preliminary data.</text>
</comment>
<evidence type="ECO:0000313" key="4">
    <source>
        <dbReference type="Proteomes" id="UP001470230"/>
    </source>
</evidence>
<protein>
    <submittedName>
        <fullName evidence="3">Uncharacterized protein</fullName>
    </submittedName>
</protein>
<proteinExistence type="predicted"/>
<organism evidence="3 4">
    <name type="scientific">Tritrichomonas musculus</name>
    <dbReference type="NCBI Taxonomy" id="1915356"/>
    <lineage>
        <taxon>Eukaryota</taxon>
        <taxon>Metamonada</taxon>
        <taxon>Parabasalia</taxon>
        <taxon>Tritrichomonadida</taxon>
        <taxon>Tritrichomonadidae</taxon>
        <taxon>Tritrichomonas</taxon>
    </lineage>
</organism>
<accession>A0ABR2HAV1</accession>
<sequence length="133" mass="15893">MTIDDVKKSFKFVKMSQICLFYFTFKIQDNWREQLSKMVIQRCHDYDPSNSPLLIATQISNDLVKNKILTPFDLELNQECFYILSQIADNYKRNLLVDELGISSYNVFLKYFYNENKKDYLYQLIDNKISKAN</sequence>